<name>A0A0F9SWG3_9ZZZZ</name>
<organism evidence="1">
    <name type="scientific">marine sediment metagenome</name>
    <dbReference type="NCBI Taxonomy" id="412755"/>
    <lineage>
        <taxon>unclassified sequences</taxon>
        <taxon>metagenomes</taxon>
        <taxon>ecological metagenomes</taxon>
    </lineage>
</organism>
<accession>A0A0F9SWG3</accession>
<evidence type="ECO:0000313" key="1">
    <source>
        <dbReference type="EMBL" id="KKN41251.1"/>
    </source>
</evidence>
<dbReference type="AlphaFoldDB" id="A0A0F9SWG3"/>
<proteinExistence type="predicted"/>
<dbReference type="EMBL" id="LAZR01001658">
    <property type="protein sequence ID" value="KKN41251.1"/>
    <property type="molecule type" value="Genomic_DNA"/>
</dbReference>
<sequence>MTTKTVELVIGVVFTPPYDNGSEKDVLSSEEALEDMVQWLRDRWAEEVDSYSMVTTVCAVRKKVESE</sequence>
<reference evidence="1" key="1">
    <citation type="journal article" date="2015" name="Nature">
        <title>Complex archaea that bridge the gap between prokaryotes and eukaryotes.</title>
        <authorList>
            <person name="Spang A."/>
            <person name="Saw J.H."/>
            <person name="Jorgensen S.L."/>
            <person name="Zaremba-Niedzwiedzka K."/>
            <person name="Martijn J."/>
            <person name="Lind A.E."/>
            <person name="van Eijk R."/>
            <person name="Schleper C."/>
            <person name="Guy L."/>
            <person name="Ettema T.J."/>
        </authorList>
    </citation>
    <scope>NUCLEOTIDE SEQUENCE</scope>
</reference>
<comment type="caution">
    <text evidence="1">The sequence shown here is derived from an EMBL/GenBank/DDBJ whole genome shotgun (WGS) entry which is preliminary data.</text>
</comment>
<gene>
    <name evidence="1" type="ORF">LCGC14_0725000</name>
</gene>
<protein>
    <submittedName>
        <fullName evidence="1">Uncharacterized protein</fullName>
    </submittedName>
</protein>